<dbReference type="NCBIfam" id="TIGR01539">
    <property type="entry name" value="portal_lambda"/>
    <property type="match status" value="1"/>
</dbReference>
<feature type="region of interest" description="Disordered" evidence="1">
    <location>
        <begin position="536"/>
        <end position="560"/>
    </location>
</feature>
<name>A0A5E4SKD9_9BURK</name>
<dbReference type="GO" id="GO:0019068">
    <property type="term" value="P:virion assembly"/>
    <property type="evidence" value="ECO:0007669"/>
    <property type="project" value="InterPro"/>
</dbReference>
<evidence type="ECO:0000313" key="2">
    <source>
        <dbReference type="EMBL" id="VVD74924.1"/>
    </source>
</evidence>
<gene>
    <name evidence="2" type="ORF">PHO31112_00787</name>
</gene>
<dbReference type="RefSeq" id="WP_150619325.1">
    <property type="nucleotide sequence ID" value="NZ_CABPSM010000002.1"/>
</dbReference>
<dbReference type="InterPro" id="IPR006429">
    <property type="entry name" value="Phage_lambda_portal"/>
</dbReference>
<dbReference type="Pfam" id="PF05136">
    <property type="entry name" value="Phage_portal_2"/>
    <property type="match status" value="1"/>
</dbReference>
<dbReference type="EMBL" id="CABPSM010000002">
    <property type="protein sequence ID" value="VVD74924.1"/>
    <property type="molecule type" value="Genomic_DNA"/>
</dbReference>
<dbReference type="AlphaFoldDB" id="A0A5E4SKD9"/>
<keyword evidence="3" id="KW-1185">Reference proteome</keyword>
<sequence>MASLIVDTSGKPFGDALAGGRARADSGMSGAPGFARPPYANSFPYEAASLTSPEMGNWYPWIRSPDSEINLYRDQMVARSRDLSRNDGWASGGITRILDNTVGAHLRLSMSPDWRVLRRFAKGFDASWAKDYGQAVEALWRLYSEDLGRYNDVSRQLTVSQQLRLALRHKLVDGEALLVSYWKPERVGRGAAQYATSFLVVDPDRLSNPYQMIDTKYLRGGVEIDDDGVPLAYHIRKAHQNDWYNAVESMEWERVAREDEDGWRRVIHDFERDRAGQSRGIGVFTPVLAHAKMLARYYGVELQAATVATIFGTYVTSPYDPAMIEAAMDSHGDEQEIGYYQELRADWAKERPAMLNGVRVPTLAPGEEIKQVNAAHPHSGFGEFAHEMLRSIAAAMGVSAEQITQDWSKTNYSSARAALLESWKTLSRRSAEFKVGTATPLFATWLQEAMENGDLDDVLPAGAPDFVEAATAYSRCDWLGVARGWVDPVKEKQGAVLGMDAGLSTLKRECAEQGLDWEEVLAQRAIELEAFKRLGMKPPSWSGIESAEEAAEPQEEPQPQ</sequence>
<accession>A0A5E4SKD9</accession>
<evidence type="ECO:0000313" key="3">
    <source>
        <dbReference type="Proteomes" id="UP000343317"/>
    </source>
</evidence>
<evidence type="ECO:0000256" key="1">
    <source>
        <dbReference type="SAM" id="MobiDB-lite"/>
    </source>
</evidence>
<proteinExistence type="predicted"/>
<organism evidence="2 3">
    <name type="scientific">Pandoraea horticolens</name>
    <dbReference type="NCBI Taxonomy" id="2508298"/>
    <lineage>
        <taxon>Bacteria</taxon>
        <taxon>Pseudomonadati</taxon>
        <taxon>Pseudomonadota</taxon>
        <taxon>Betaproteobacteria</taxon>
        <taxon>Burkholderiales</taxon>
        <taxon>Burkholderiaceae</taxon>
        <taxon>Pandoraea</taxon>
    </lineage>
</organism>
<reference evidence="2 3" key="1">
    <citation type="submission" date="2019-08" db="EMBL/GenBank/DDBJ databases">
        <authorList>
            <person name="Peeters C."/>
        </authorList>
    </citation>
    <scope>NUCLEOTIDE SEQUENCE [LARGE SCALE GENOMIC DNA]</scope>
    <source>
        <strain evidence="2 3">LMG 31112</strain>
    </source>
</reference>
<protein>
    <submittedName>
        <fullName evidence="2">Phage portal protein</fullName>
    </submittedName>
</protein>
<feature type="compositionally biased region" description="Acidic residues" evidence="1">
    <location>
        <begin position="546"/>
        <end position="560"/>
    </location>
</feature>
<dbReference type="Proteomes" id="UP000343317">
    <property type="component" value="Unassembled WGS sequence"/>
</dbReference>
<dbReference type="GO" id="GO:0005198">
    <property type="term" value="F:structural molecule activity"/>
    <property type="evidence" value="ECO:0007669"/>
    <property type="project" value="InterPro"/>
</dbReference>